<dbReference type="AlphaFoldDB" id="A0AAD8EL46"/>
<dbReference type="EMBL" id="JASPKZ010003432">
    <property type="protein sequence ID" value="KAJ9593532.1"/>
    <property type="molecule type" value="Genomic_DNA"/>
</dbReference>
<feature type="non-terminal residue" evidence="1">
    <location>
        <position position="49"/>
    </location>
</feature>
<sequence>RRKGNSRYALPMKNTTDIFDGSRTALAETVSGAIARNCADGYRKCFPTI</sequence>
<reference evidence="1" key="2">
    <citation type="submission" date="2023-05" db="EMBL/GenBank/DDBJ databases">
        <authorList>
            <person name="Fouks B."/>
        </authorList>
    </citation>
    <scope>NUCLEOTIDE SEQUENCE</scope>
    <source>
        <strain evidence="1">Stay&amp;Tobe</strain>
        <tissue evidence="1">Testes</tissue>
    </source>
</reference>
<reference evidence="1" key="1">
    <citation type="journal article" date="2023" name="IScience">
        <title>Live-bearing cockroach genome reveals convergent evolutionary mechanisms linked to viviparity in insects and beyond.</title>
        <authorList>
            <person name="Fouks B."/>
            <person name="Harrison M.C."/>
            <person name="Mikhailova A.A."/>
            <person name="Marchal E."/>
            <person name="English S."/>
            <person name="Carruthers M."/>
            <person name="Jennings E.C."/>
            <person name="Chiamaka E.L."/>
            <person name="Frigard R.A."/>
            <person name="Pippel M."/>
            <person name="Attardo G.M."/>
            <person name="Benoit J.B."/>
            <person name="Bornberg-Bauer E."/>
            <person name="Tobe S.S."/>
        </authorList>
    </citation>
    <scope>NUCLEOTIDE SEQUENCE</scope>
    <source>
        <strain evidence="1">Stay&amp;Tobe</strain>
    </source>
</reference>
<dbReference type="Proteomes" id="UP001233999">
    <property type="component" value="Unassembled WGS sequence"/>
</dbReference>
<evidence type="ECO:0000313" key="2">
    <source>
        <dbReference type="Proteomes" id="UP001233999"/>
    </source>
</evidence>
<name>A0AAD8EL46_DIPPU</name>
<protein>
    <submittedName>
        <fullName evidence="1">Uncharacterized protein</fullName>
    </submittedName>
</protein>
<evidence type="ECO:0000313" key="1">
    <source>
        <dbReference type="EMBL" id="KAJ9593532.1"/>
    </source>
</evidence>
<accession>A0AAD8EL46</accession>
<keyword evidence="2" id="KW-1185">Reference proteome</keyword>
<proteinExistence type="predicted"/>
<organism evidence="1 2">
    <name type="scientific">Diploptera punctata</name>
    <name type="common">Pacific beetle cockroach</name>
    <dbReference type="NCBI Taxonomy" id="6984"/>
    <lineage>
        <taxon>Eukaryota</taxon>
        <taxon>Metazoa</taxon>
        <taxon>Ecdysozoa</taxon>
        <taxon>Arthropoda</taxon>
        <taxon>Hexapoda</taxon>
        <taxon>Insecta</taxon>
        <taxon>Pterygota</taxon>
        <taxon>Neoptera</taxon>
        <taxon>Polyneoptera</taxon>
        <taxon>Dictyoptera</taxon>
        <taxon>Blattodea</taxon>
        <taxon>Blaberoidea</taxon>
        <taxon>Blaberidae</taxon>
        <taxon>Diplopterinae</taxon>
        <taxon>Diploptera</taxon>
    </lineage>
</organism>
<feature type="non-terminal residue" evidence="1">
    <location>
        <position position="1"/>
    </location>
</feature>
<gene>
    <name evidence="1" type="ORF">L9F63_014925</name>
</gene>
<comment type="caution">
    <text evidence="1">The sequence shown here is derived from an EMBL/GenBank/DDBJ whole genome shotgun (WGS) entry which is preliminary data.</text>
</comment>